<sequence>MTTSDRPSAYTVDPTASRPATDAAHRAALIAMRERLGMISVEIENHPDLPPEVSSTIVGLLPTPRRRFLRRRQVSTHLSTDLWPQDDTEFEAAVSLAPYSEFMLGIAHESGVPFDANNSGATNRFLLTTEEVSIARSHLMAQGIDPSVLVQSPDNGPSS</sequence>
<reference evidence="1 2" key="1">
    <citation type="submission" date="2019-06" db="EMBL/GenBank/DDBJ databases">
        <title>Sequencing the genomes of 1000 actinobacteria strains.</title>
        <authorList>
            <person name="Klenk H.-P."/>
        </authorList>
    </citation>
    <scope>NUCLEOTIDE SEQUENCE [LARGE SCALE GENOMIC DNA]</scope>
    <source>
        <strain evidence="1 2">DSM 18082</strain>
    </source>
</reference>
<keyword evidence="2" id="KW-1185">Reference proteome</keyword>
<accession>A0A542ZEU8</accession>
<name>A0A542ZEU8_9MICO</name>
<proteinExistence type="predicted"/>
<dbReference type="EMBL" id="VFOQ01000001">
    <property type="protein sequence ID" value="TQL58790.1"/>
    <property type="molecule type" value="Genomic_DNA"/>
</dbReference>
<protein>
    <submittedName>
        <fullName evidence="1">Uncharacterized protein</fullName>
    </submittedName>
</protein>
<dbReference type="RefSeq" id="WP_141786885.1">
    <property type="nucleotide sequence ID" value="NZ_VFOQ01000001.1"/>
</dbReference>
<dbReference type="Proteomes" id="UP000319514">
    <property type="component" value="Unassembled WGS sequence"/>
</dbReference>
<comment type="caution">
    <text evidence="1">The sequence shown here is derived from an EMBL/GenBank/DDBJ whole genome shotgun (WGS) entry which is preliminary data.</text>
</comment>
<evidence type="ECO:0000313" key="1">
    <source>
        <dbReference type="EMBL" id="TQL58790.1"/>
    </source>
</evidence>
<gene>
    <name evidence="1" type="ORF">FB474_0129</name>
</gene>
<dbReference type="AlphaFoldDB" id="A0A542ZEU8"/>
<evidence type="ECO:0000313" key="2">
    <source>
        <dbReference type="Proteomes" id="UP000319514"/>
    </source>
</evidence>
<organism evidence="1 2">
    <name type="scientific">Oryzihumus leptocrescens</name>
    <dbReference type="NCBI Taxonomy" id="297536"/>
    <lineage>
        <taxon>Bacteria</taxon>
        <taxon>Bacillati</taxon>
        <taxon>Actinomycetota</taxon>
        <taxon>Actinomycetes</taxon>
        <taxon>Micrococcales</taxon>
        <taxon>Intrasporangiaceae</taxon>
        <taxon>Oryzihumus</taxon>
    </lineage>
</organism>